<dbReference type="InterPro" id="IPR007197">
    <property type="entry name" value="rSAM"/>
</dbReference>
<comment type="caution">
    <text evidence="7">The sequence shown here is derived from an EMBL/GenBank/DDBJ whole genome shotgun (WGS) entry which is preliminary data.</text>
</comment>
<evidence type="ECO:0000256" key="4">
    <source>
        <dbReference type="ARBA" id="ARBA00023004"/>
    </source>
</evidence>
<gene>
    <name evidence="7" type="primary">moaA_3</name>
    <name evidence="7" type="ORF">ADICEAN_02354</name>
</gene>
<dbReference type="EMBL" id="AODQ01000056">
    <property type="protein sequence ID" value="EMR02481.1"/>
    <property type="molecule type" value="Genomic_DNA"/>
</dbReference>
<keyword evidence="4" id="KW-0408">Iron</keyword>
<keyword evidence="5" id="KW-0411">Iron-sulfur</keyword>
<organism evidence="7 8">
    <name type="scientific">Cesiribacter andamanensis AMV16</name>
    <dbReference type="NCBI Taxonomy" id="1279009"/>
    <lineage>
        <taxon>Bacteria</taxon>
        <taxon>Pseudomonadati</taxon>
        <taxon>Bacteroidota</taxon>
        <taxon>Cytophagia</taxon>
        <taxon>Cytophagales</taxon>
        <taxon>Cesiribacteraceae</taxon>
        <taxon>Cesiribacter</taxon>
    </lineage>
</organism>
<evidence type="ECO:0000256" key="5">
    <source>
        <dbReference type="ARBA" id="ARBA00023014"/>
    </source>
</evidence>
<dbReference type="AlphaFoldDB" id="M7N5H5"/>
<proteinExistence type="predicted"/>
<dbReference type="Proteomes" id="UP000011910">
    <property type="component" value="Unassembled WGS sequence"/>
</dbReference>
<dbReference type="InterPro" id="IPR058240">
    <property type="entry name" value="rSAM_sf"/>
</dbReference>
<evidence type="ECO:0000313" key="8">
    <source>
        <dbReference type="Proteomes" id="UP000011910"/>
    </source>
</evidence>
<evidence type="ECO:0000256" key="1">
    <source>
        <dbReference type="ARBA" id="ARBA00001966"/>
    </source>
</evidence>
<dbReference type="SFLD" id="SFLDG01067">
    <property type="entry name" value="SPASM/twitch_domain_containing"/>
    <property type="match status" value="1"/>
</dbReference>
<dbReference type="OrthoDB" id="7021155at2"/>
<feature type="domain" description="Radical SAM core" evidence="6">
    <location>
        <begin position="2"/>
        <end position="202"/>
    </location>
</feature>
<dbReference type="GO" id="GO:0051536">
    <property type="term" value="F:iron-sulfur cluster binding"/>
    <property type="evidence" value="ECO:0007669"/>
    <property type="project" value="UniProtKB-KW"/>
</dbReference>
<dbReference type="CDD" id="cd01335">
    <property type="entry name" value="Radical_SAM"/>
    <property type="match status" value="1"/>
</dbReference>
<keyword evidence="2" id="KW-0949">S-adenosyl-L-methionine</keyword>
<dbReference type="eggNOG" id="COG0535">
    <property type="taxonomic scope" value="Bacteria"/>
</dbReference>
<dbReference type="RefSeq" id="WP_009195745.1">
    <property type="nucleotide sequence ID" value="NZ_AODQ01000056.1"/>
</dbReference>
<dbReference type="InterPro" id="IPR013785">
    <property type="entry name" value="Aldolase_TIM"/>
</dbReference>
<evidence type="ECO:0000259" key="6">
    <source>
        <dbReference type="PROSITE" id="PS51918"/>
    </source>
</evidence>
<name>M7N5H5_9BACT</name>
<accession>M7N5H5</accession>
<dbReference type="Pfam" id="PF04055">
    <property type="entry name" value="Radical_SAM"/>
    <property type="match status" value="1"/>
</dbReference>
<dbReference type="PATRIC" id="fig|1279009.4.peg.2384"/>
<dbReference type="GO" id="GO:0003824">
    <property type="term" value="F:catalytic activity"/>
    <property type="evidence" value="ECO:0007669"/>
    <property type="project" value="InterPro"/>
</dbReference>
<reference evidence="7 8" key="1">
    <citation type="journal article" date="2013" name="Genome Announc.">
        <title>Draft Genome Sequence of Cesiribacter andamanensis Strain AMV16T, Isolated from a Soil Sample from a Mud Volcano in the Andaman Islands, India.</title>
        <authorList>
            <person name="Shivaji S."/>
            <person name="Ara S."/>
            <person name="Begum Z."/>
            <person name="Srinivas T.N."/>
            <person name="Singh A."/>
            <person name="Kumar Pinnaka A."/>
        </authorList>
    </citation>
    <scope>NUCLEOTIDE SEQUENCE [LARGE SCALE GENOMIC DNA]</scope>
    <source>
        <strain evidence="7 8">AMV16</strain>
    </source>
</reference>
<dbReference type="SFLD" id="SFLDS00029">
    <property type="entry name" value="Radical_SAM"/>
    <property type="match status" value="1"/>
</dbReference>
<evidence type="ECO:0000313" key="7">
    <source>
        <dbReference type="EMBL" id="EMR02481.1"/>
    </source>
</evidence>
<keyword evidence="3" id="KW-0479">Metal-binding</keyword>
<dbReference type="PROSITE" id="PS51918">
    <property type="entry name" value="RADICAL_SAM"/>
    <property type="match status" value="1"/>
</dbReference>
<evidence type="ECO:0000256" key="2">
    <source>
        <dbReference type="ARBA" id="ARBA00022691"/>
    </source>
</evidence>
<dbReference type="SUPFAM" id="SSF102114">
    <property type="entry name" value="Radical SAM enzymes"/>
    <property type="match status" value="1"/>
</dbReference>
<dbReference type="PANTHER" id="PTHR11228">
    <property type="entry name" value="RADICAL SAM DOMAIN PROTEIN"/>
    <property type="match status" value="1"/>
</dbReference>
<dbReference type="GO" id="GO:0046872">
    <property type="term" value="F:metal ion binding"/>
    <property type="evidence" value="ECO:0007669"/>
    <property type="project" value="UniProtKB-KW"/>
</dbReference>
<dbReference type="STRING" id="1279009.ADICEAN_02354"/>
<dbReference type="Gene3D" id="3.20.20.70">
    <property type="entry name" value="Aldolase class I"/>
    <property type="match status" value="1"/>
</dbReference>
<dbReference type="InterPro" id="IPR050377">
    <property type="entry name" value="Radical_SAM_PqqE_MftC-like"/>
</dbReference>
<keyword evidence="8" id="KW-1185">Reference proteome</keyword>
<sequence>MRLIHHPVLCNYYVTYRCNASCSFCDIWERPSPYVTPLEVGHNLKDLRRLGVRVIDFTGGEPLLHRQMDELLRMARAEGFITTLTTNGLLYPKWAERLRGLVDMLHFSLDSPHKEEHDASRGVACFDFVQESIGIATRLGERPDILFTVQEGNVHQIGEVWEQFCRPNKLVLILNPIFDYNAVATGGGLSEAALQELEKWGRQQGVYLNQGFIGLRRDGGNSIEKPVCKAASSTVVISPENKLVLPCYHLGLQEFAIEGRLYDLYKSAPVQQLVAQEGRLPACQGCTINCYMQPSFAVNVNKYFWQALPSTLKYTLMKGSWKGLWRGKKAYGPKEHSIP</sequence>
<evidence type="ECO:0000256" key="3">
    <source>
        <dbReference type="ARBA" id="ARBA00022723"/>
    </source>
</evidence>
<dbReference type="PANTHER" id="PTHR11228:SF7">
    <property type="entry name" value="PQQA PEPTIDE CYCLASE"/>
    <property type="match status" value="1"/>
</dbReference>
<comment type="cofactor">
    <cofactor evidence="1">
        <name>[4Fe-4S] cluster</name>
        <dbReference type="ChEBI" id="CHEBI:49883"/>
    </cofactor>
</comment>
<protein>
    <submittedName>
        <fullName evidence="7">Molybdenum cofactor biosynthesis protein A</fullName>
    </submittedName>
</protein>